<name>A0A9W4JCQ5_9EURO</name>
<dbReference type="SUPFAM" id="SSF49899">
    <property type="entry name" value="Concanavalin A-like lectins/glucanases"/>
    <property type="match status" value="1"/>
</dbReference>
<dbReference type="EMBL" id="CAJVPD010000238">
    <property type="protein sequence ID" value="CAG8384273.1"/>
    <property type="molecule type" value="Genomic_DNA"/>
</dbReference>
<dbReference type="PANTHER" id="PTHR42812">
    <property type="entry name" value="BETA-XYLOSIDASE"/>
    <property type="match status" value="1"/>
</dbReference>
<dbReference type="GO" id="GO:0005975">
    <property type="term" value="P:carbohydrate metabolic process"/>
    <property type="evidence" value="ECO:0007669"/>
    <property type="project" value="InterPro"/>
</dbReference>
<comment type="caution">
    <text evidence="9">The sequence shown here is derived from an EMBL/GenBank/DDBJ whole genome shotgun (WGS) entry which is preliminary data.</text>
</comment>
<evidence type="ECO:0000256" key="4">
    <source>
        <dbReference type="ARBA" id="ARBA00023295"/>
    </source>
</evidence>
<dbReference type="PANTHER" id="PTHR42812:SF16">
    <property type="entry name" value="HYDROLASE, PUTATIVE (AFU_ORTHOLOGUE AFUA_7G06110)-RELATED"/>
    <property type="match status" value="1"/>
</dbReference>
<keyword evidence="3 7" id="KW-0378">Hydrolase</keyword>
<evidence type="ECO:0000256" key="3">
    <source>
        <dbReference type="ARBA" id="ARBA00022801"/>
    </source>
</evidence>
<feature type="site" description="Important for catalytic activity, responsible for pKa modulation of the active site Glu and correct orientation of both the proton donor and substrate" evidence="6">
    <location>
        <position position="132"/>
    </location>
</feature>
<dbReference type="SUPFAM" id="SSF75005">
    <property type="entry name" value="Arabinanase/levansucrase/invertase"/>
    <property type="match status" value="1"/>
</dbReference>
<evidence type="ECO:0000259" key="8">
    <source>
        <dbReference type="Pfam" id="PF17851"/>
    </source>
</evidence>
<dbReference type="InterPro" id="IPR013320">
    <property type="entry name" value="ConA-like_dom_sf"/>
</dbReference>
<protein>
    <recommendedName>
        <fullName evidence="8">Beta-xylosidase C-terminal Concanavalin A-like domain-containing protein</fullName>
    </recommendedName>
</protein>
<dbReference type="Proteomes" id="UP001152592">
    <property type="component" value="Unassembled WGS sequence"/>
</dbReference>
<proteinExistence type="inferred from homology"/>
<accession>A0A9W4JCQ5</accession>
<dbReference type="GO" id="GO:0004553">
    <property type="term" value="F:hydrolase activity, hydrolyzing O-glycosyl compounds"/>
    <property type="evidence" value="ECO:0007669"/>
    <property type="project" value="InterPro"/>
</dbReference>
<dbReference type="CDD" id="cd18617">
    <property type="entry name" value="GH43_XynB-like"/>
    <property type="match status" value="1"/>
</dbReference>
<dbReference type="InterPro" id="IPR051795">
    <property type="entry name" value="Glycosyl_Hydrlase_43"/>
</dbReference>
<gene>
    <name evidence="9" type="ORF">PSALAMII_LOCUS6063</name>
</gene>
<dbReference type="InterPro" id="IPR041542">
    <property type="entry name" value="GH43_C2"/>
</dbReference>
<keyword evidence="2" id="KW-0732">Signal</keyword>
<reference evidence="9" key="1">
    <citation type="submission" date="2021-07" db="EMBL/GenBank/DDBJ databases">
        <authorList>
            <person name="Branca A.L. A."/>
        </authorList>
    </citation>
    <scope>NUCLEOTIDE SEQUENCE</scope>
</reference>
<dbReference type="InterPro" id="IPR006710">
    <property type="entry name" value="Glyco_hydro_43"/>
</dbReference>
<evidence type="ECO:0000256" key="1">
    <source>
        <dbReference type="ARBA" id="ARBA00009865"/>
    </source>
</evidence>
<feature type="active site" description="Proton acceptor" evidence="5">
    <location>
        <position position="14"/>
    </location>
</feature>
<dbReference type="OrthoDB" id="2139957at2759"/>
<feature type="active site" description="Proton donor" evidence="5">
    <location>
        <position position="193"/>
    </location>
</feature>
<dbReference type="Gene3D" id="2.60.120.200">
    <property type="match status" value="1"/>
</dbReference>
<feature type="domain" description="Beta-xylosidase C-terminal Concanavalin A-like" evidence="8">
    <location>
        <begin position="329"/>
        <end position="521"/>
    </location>
</feature>
<organism evidence="9 10">
    <name type="scientific">Penicillium salamii</name>
    <dbReference type="NCBI Taxonomy" id="1612424"/>
    <lineage>
        <taxon>Eukaryota</taxon>
        <taxon>Fungi</taxon>
        <taxon>Dikarya</taxon>
        <taxon>Ascomycota</taxon>
        <taxon>Pezizomycotina</taxon>
        <taxon>Eurotiomycetes</taxon>
        <taxon>Eurotiomycetidae</taxon>
        <taxon>Eurotiales</taxon>
        <taxon>Aspergillaceae</taxon>
        <taxon>Penicillium</taxon>
    </lineage>
</organism>
<sequence>MSCINPIIPGFNPDPSIVCVGENFFLVTSTFEYFPGIPIYHSKDLVKWTLIGHALTRPSQLQIHTPEPGGGVWASTIRYHKGVYYIVAASFQRYRPQSDDRVWPQGFCVKTTNIWDDATWSDPIYFDQVGFDQDLFWDDGGTVYLSSTYRKLEPTPGPKLKDFAIHICTVDLNTGRSTSEPKLIRESSSGVAEGSHIFKRGRYWYLFTAEGGTESGHCEWVSRSTSGPMGPWEVGPSNPLWRNSTEDEVQNTGHADLVEDPRGQWWAVALGVRPVRLDGRWEESVLGRETFLAPVEWVDGWPVINGGEKFGLTSHGPGLYQIEAAVTWRDEFSSPRMGLGWYRKNTPLVNDYSLTERPNHLRLYGGPYNLSVPACPTMFLRKQTHRCCTWETSLSFQPTSKHTEAGTVVWMNYFTYSTLGIRKDNAGRYARFQLPDGNLVDHRLGTATTLTLTIDCGAEYKFGYREDAEPDIHWIGSISNASVTAPPPVGANFTGVMLGIYAFGERQRCLVPADFGYAEFR</sequence>
<evidence type="ECO:0000256" key="2">
    <source>
        <dbReference type="ARBA" id="ARBA00022729"/>
    </source>
</evidence>
<dbReference type="InterPro" id="IPR023296">
    <property type="entry name" value="Glyco_hydro_beta-prop_sf"/>
</dbReference>
<evidence type="ECO:0000256" key="7">
    <source>
        <dbReference type="RuleBase" id="RU361187"/>
    </source>
</evidence>
<keyword evidence="4 7" id="KW-0326">Glycosidase</keyword>
<evidence type="ECO:0000256" key="5">
    <source>
        <dbReference type="PIRSR" id="PIRSR606710-1"/>
    </source>
</evidence>
<dbReference type="AlphaFoldDB" id="A0A9W4JCQ5"/>
<evidence type="ECO:0000313" key="9">
    <source>
        <dbReference type="EMBL" id="CAG8384273.1"/>
    </source>
</evidence>
<evidence type="ECO:0000313" key="10">
    <source>
        <dbReference type="Proteomes" id="UP001152592"/>
    </source>
</evidence>
<evidence type="ECO:0000256" key="6">
    <source>
        <dbReference type="PIRSR" id="PIRSR606710-2"/>
    </source>
</evidence>
<dbReference type="Pfam" id="PF04616">
    <property type="entry name" value="Glyco_hydro_43"/>
    <property type="match status" value="1"/>
</dbReference>
<dbReference type="Pfam" id="PF17851">
    <property type="entry name" value="GH43_C2"/>
    <property type="match status" value="1"/>
</dbReference>
<comment type="similarity">
    <text evidence="1 7">Belongs to the glycosyl hydrolase 43 family.</text>
</comment>
<dbReference type="Gene3D" id="2.115.10.20">
    <property type="entry name" value="Glycosyl hydrolase domain, family 43"/>
    <property type="match status" value="1"/>
</dbReference>